<accession>A0ACC2MAW7</accession>
<evidence type="ECO:0000313" key="2">
    <source>
        <dbReference type="Proteomes" id="UP001234297"/>
    </source>
</evidence>
<organism evidence="1 2">
    <name type="scientific">Persea americana</name>
    <name type="common">Avocado</name>
    <dbReference type="NCBI Taxonomy" id="3435"/>
    <lineage>
        <taxon>Eukaryota</taxon>
        <taxon>Viridiplantae</taxon>
        <taxon>Streptophyta</taxon>
        <taxon>Embryophyta</taxon>
        <taxon>Tracheophyta</taxon>
        <taxon>Spermatophyta</taxon>
        <taxon>Magnoliopsida</taxon>
        <taxon>Magnoliidae</taxon>
        <taxon>Laurales</taxon>
        <taxon>Lauraceae</taxon>
        <taxon>Persea</taxon>
    </lineage>
</organism>
<keyword evidence="2" id="KW-1185">Reference proteome</keyword>
<sequence>MGNEKPKPTNFPGRPTYPSGAAAQPAMPFLSSGLAAGLEASVYRPAPPVRFNGPSVPTPISSYSSPDVGARPQYQVPLVPMGPSHQSVNPIIPAGGNMPPSTLEASFSAPKQILQPSLHGYPSGQPNSAAHVPPVQVPPFAAHHGGFVPPHRL</sequence>
<reference evidence="1 2" key="1">
    <citation type="journal article" date="2022" name="Hortic Res">
        <title>A haplotype resolved chromosomal level avocado genome allows analysis of novel avocado genes.</title>
        <authorList>
            <person name="Nath O."/>
            <person name="Fletcher S.J."/>
            <person name="Hayward A."/>
            <person name="Shaw L.M."/>
            <person name="Masouleh A.K."/>
            <person name="Furtado A."/>
            <person name="Henry R.J."/>
            <person name="Mitter N."/>
        </authorList>
    </citation>
    <scope>NUCLEOTIDE SEQUENCE [LARGE SCALE GENOMIC DNA]</scope>
    <source>
        <strain evidence="2">cv. Hass</strain>
    </source>
</reference>
<name>A0ACC2MAW7_PERAE</name>
<proteinExistence type="predicted"/>
<dbReference type="EMBL" id="CM056810">
    <property type="protein sequence ID" value="KAJ8642479.1"/>
    <property type="molecule type" value="Genomic_DNA"/>
</dbReference>
<protein>
    <submittedName>
        <fullName evidence="1">Uncharacterized protein</fullName>
    </submittedName>
</protein>
<evidence type="ECO:0000313" key="1">
    <source>
        <dbReference type="EMBL" id="KAJ8642479.1"/>
    </source>
</evidence>
<comment type="caution">
    <text evidence="1">The sequence shown here is derived from an EMBL/GenBank/DDBJ whole genome shotgun (WGS) entry which is preliminary data.</text>
</comment>
<dbReference type="Proteomes" id="UP001234297">
    <property type="component" value="Chromosome 2"/>
</dbReference>
<gene>
    <name evidence="1" type="ORF">MRB53_004227</name>
</gene>